<dbReference type="Pfam" id="PF00005">
    <property type="entry name" value="ABC_tran"/>
    <property type="match status" value="1"/>
</dbReference>
<evidence type="ECO:0000259" key="4">
    <source>
        <dbReference type="PROSITE" id="PS50893"/>
    </source>
</evidence>
<dbReference type="OrthoDB" id="9802264at2"/>
<dbReference type="EMBL" id="CP010827">
    <property type="protein sequence ID" value="AJI78967.1"/>
    <property type="molecule type" value="Genomic_DNA"/>
</dbReference>
<keyword evidence="3" id="KW-0067">ATP-binding</keyword>
<dbReference type="InterPro" id="IPR017911">
    <property type="entry name" value="MacB-like_ATP-bd"/>
</dbReference>
<dbReference type="PANTHER" id="PTHR24220">
    <property type="entry name" value="IMPORT ATP-BINDING PROTEIN"/>
    <property type="match status" value="1"/>
</dbReference>
<evidence type="ECO:0000256" key="2">
    <source>
        <dbReference type="ARBA" id="ARBA00022741"/>
    </source>
</evidence>
<evidence type="ECO:0000313" key="6">
    <source>
        <dbReference type="Proteomes" id="UP000031890"/>
    </source>
</evidence>
<dbReference type="GO" id="GO:0005524">
    <property type="term" value="F:ATP binding"/>
    <property type="evidence" value="ECO:0007669"/>
    <property type="project" value="UniProtKB-KW"/>
</dbReference>
<dbReference type="SMART" id="SM00382">
    <property type="entry name" value="AAA"/>
    <property type="match status" value="1"/>
</dbReference>
<dbReference type="InterPro" id="IPR003593">
    <property type="entry name" value="AAA+_ATPase"/>
</dbReference>
<dbReference type="InterPro" id="IPR027417">
    <property type="entry name" value="P-loop_NTPase"/>
</dbReference>
<dbReference type="PROSITE" id="PS50893">
    <property type="entry name" value="ABC_TRANSPORTER_2"/>
    <property type="match status" value="1"/>
</dbReference>
<gene>
    <name evidence="5" type="ORF">CSING_07185</name>
</gene>
<reference evidence="5 6" key="1">
    <citation type="journal article" date="2015" name="Genome Announc.">
        <title>Complete Genome Sequence and Annotation of Corynebacterium singulare DSM 44357, Isolated from a Human Semen Specimen.</title>
        <authorList>
            <person name="Merten M."/>
            <person name="Brinkrolf K."/>
            <person name="Albersmeier A."/>
            <person name="Kutter Y."/>
            <person name="Ruckert C."/>
            <person name="Tauch A."/>
        </authorList>
    </citation>
    <scope>NUCLEOTIDE SEQUENCE [LARGE SCALE GENOMIC DNA]</scope>
    <source>
        <strain evidence="5">IBS B52218</strain>
    </source>
</reference>
<dbReference type="GO" id="GO:0016887">
    <property type="term" value="F:ATP hydrolysis activity"/>
    <property type="evidence" value="ECO:0007669"/>
    <property type="project" value="InterPro"/>
</dbReference>
<name>A0A0B6ER19_9CORY</name>
<evidence type="ECO:0000256" key="3">
    <source>
        <dbReference type="ARBA" id="ARBA00022840"/>
    </source>
</evidence>
<dbReference type="AlphaFoldDB" id="A0A0B6ER19"/>
<dbReference type="Proteomes" id="UP000031890">
    <property type="component" value="Chromosome"/>
</dbReference>
<dbReference type="HOGENOM" id="CLU_000604_1_22_11"/>
<proteinExistence type="predicted"/>
<dbReference type="SUPFAM" id="SSF52540">
    <property type="entry name" value="P-loop containing nucleoside triphosphate hydrolases"/>
    <property type="match status" value="1"/>
</dbReference>
<organism evidence="5 6">
    <name type="scientific">Corynebacterium singulare</name>
    <dbReference type="NCBI Taxonomy" id="161899"/>
    <lineage>
        <taxon>Bacteria</taxon>
        <taxon>Bacillati</taxon>
        <taxon>Actinomycetota</taxon>
        <taxon>Actinomycetes</taxon>
        <taxon>Mycobacteriales</taxon>
        <taxon>Corynebacteriaceae</taxon>
        <taxon>Corynebacterium</taxon>
    </lineage>
</organism>
<dbReference type="Gene3D" id="3.40.50.300">
    <property type="entry name" value="P-loop containing nucleotide triphosphate hydrolases"/>
    <property type="match status" value="1"/>
</dbReference>
<feature type="domain" description="ABC transporter" evidence="4">
    <location>
        <begin position="5"/>
        <end position="227"/>
    </location>
</feature>
<sequence length="227" mass="24596">MTTILSARNVTKAFGDNTVLHGISVDIDAGDMVAITGPSGSGKSTLLYALSGMDSVTSGQVTLCGEDLTQLSQKELARLRLTHMGFVFQQIHLLTNLNVLDNIIFPAFLAGLAPRDELVERAQELMQNLGVESLARRDITEASGGQLQRAGICRALINKPRIIFADEPTGALDSENSRQVMDIFRDINAAGTTIVMVTHDEDIASSSPRRVHLVDGLVDYDTRTDEQ</sequence>
<dbReference type="InterPro" id="IPR003439">
    <property type="entry name" value="ABC_transporter-like_ATP-bd"/>
</dbReference>
<keyword evidence="2" id="KW-0547">Nucleotide-binding</keyword>
<dbReference type="KEGG" id="csx:CSING_07185"/>
<protein>
    <submittedName>
        <fullName evidence="5">ABC-type antimicrobial peptide transport system, ATPase component</fullName>
    </submittedName>
</protein>
<dbReference type="GO" id="GO:0005886">
    <property type="term" value="C:plasma membrane"/>
    <property type="evidence" value="ECO:0007669"/>
    <property type="project" value="TreeGrafter"/>
</dbReference>
<dbReference type="InterPro" id="IPR015854">
    <property type="entry name" value="ABC_transpr_LolD-like"/>
</dbReference>
<dbReference type="STRING" id="161899.CSING_07185"/>
<dbReference type="GO" id="GO:0022857">
    <property type="term" value="F:transmembrane transporter activity"/>
    <property type="evidence" value="ECO:0007669"/>
    <property type="project" value="TreeGrafter"/>
</dbReference>
<accession>A0A0B6ER19</accession>
<dbReference type="RefSeq" id="WP_052471395.1">
    <property type="nucleotide sequence ID" value="NZ_CP010827.1"/>
</dbReference>
<keyword evidence="1" id="KW-0813">Transport</keyword>
<evidence type="ECO:0000313" key="5">
    <source>
        <dbReference type="EMBL" id="AJI78967.1"/>
    </source>
</evidence>
<dbReference type="CDD" id="cd03255">
    <property type="entry name" value="ABC_MJ0796_LolCDE_FtsE"/>
    <property type="match status" value="1"/>
</dbReference>
<evidence type="ECO:0000256" key="1">
    <source>
        <dbReference type="ARBA" id="ARBA00022448"/>
    </source>
</evidence>